<dbReference type="RefSeq" id="WP_344718412.1">
    <property type="nucleotide sequence ID" value="NZ_BAAAYG010000003.1"/>
</dbReference>
<dbReference type="Proteomes" id="UP001501736">
    <property type="component" value="Unassembled WGS sequence"/>
</dbReference>
<dbReference type="InterPro" id="IPR006439">
    <property type="entry name" value="HAD-SF_hydro_IA"/>
</dbReference>
<dbReference type="NCBIfam" id="TIGR01428">
    <property type="entry name" value="HAD_type_II"/>
    <property type="match status" value="1"/>
</dbReference>
<dbReference type="PANTHER" id="PTHR43316">
    <property type="entry name" value="HYDROLASE, HALOACID DELAHOGENASE-RELATED"/>
    <property type="match status" value="1"/>
</dbReference>
<dbReference type="SFLD" id="SFLDS00003">
    <property type="entry name" value="Haloacid_Dehalogenase"/>
    <property type="match status" value="1"/>
</dbReference>
<dbReference type="PANTHER" id="PTHR43316:SF3">
    <property type="entry name" value="HALOACID DEHALOGENASE, TYPE II (AFU_ORTHOLOGUE AFUA_2G07750)-RELATED"/>
    <property type="match status" value="1"/>
</dbReference>
<dbReference type="InterPro" id="IPR023214">
    <property type="entry name" value="HAD_sf"/>
</dbReference>
<dbReference type="SFLD" id="SFLDG01129">
    <property type="entry name" value="C1.5:_HAD__Beta-PGM__Phosphata"/>
    <property type="match status" value="1"/>
</dbReference>
<proteinExistence type="inferred from homology"/>
<dbReference type="SUPFAM" id="SSF56784">
    <property type="entry name" value="HAD-like"/>
    <property type="match status" value="1"/>
</dbReference>
<dbReference type="Gene3D" id="3.40.50.1000">
    <property type="entry name" value="HAD superfamily/HAD-like"/>
    <property type="match status" value="1"/>
</dbReference>
<comment type="similarity">
    <text evidence="1">Belongs to the HAD-like hydrolase superfamily. S-2-haloalkanoic acid dehalogenase family.</text>
</comment>
<evidence type="ECO:0000313" key="3">
    <source>
        <dbReference type="EMBL" id="GAA3281821.1"/>
    </source>
</evidence>
<evidence type="ECO:0000256" key="2">
    <source>
        <dbReference type="ARBA" id="ARBA00022801"/>
    </source>
</evidence>
<comment type="caution">
    <text evidence="3">The sequence shown here is derived from an EMBL/GenBank/DDBJ whole genome shotgun (WGS) entry which is preliminary data.</text>
</comment>
<organism evidence="3 4">
    <name type="scientific">Nesterenkonia halobia</name>
    <dbReference type="NCBI Taxonomy" id="37922"/>
    <lineage>
        <taxon>Bacteria</taxon>
        <taxon>Bacillati</taxon>
        <taxon>Actinomycetota</taxon>
        <taxon>Actinomycetes</taxon>
        <taxon>Micrococcales</taxon>
        <taxon>Micrococcaceae</taxon>
        <taxon>Nesterenkonia</taxon>
    </lineage>
</organism>
<protein>
    <submittedName>
        <fullName evidence="3">Haloacid dehalogenase type II</fullName>
    </submittedName>
</protein>
<reference evidence="4" key="1">
    <citation type="journal article" date="2019" name="Int. J. Syst. Evol. Microbiol.">
        <title>The Global Catalogue of Microorganisms (GCM) 10K type strain sequencing project: providing services to taxonomists for standard genome sequencing and annotation.</title>
        <authorList>
            <consortium name="The Broad Institute Genomics Platform"/>
            <consortium name="The Broad Institute Genome Sequencing Center for Infectious Disease"/>
            <person name="Wu L."/>
            <person name="Ma J."/>
        </authorList>
    </citation>
    <scope>NUCLEOTIDE SEQUENCE [LARGE SCALE GENOMIC DNA]</scope>
    <source>
        <strain evidence="4">JCM 11483</strain>
    </source>
</reference>
<dbReference type="InterPro" id="IPR051540">
    <property type="entry name" value="S-2-haloacid_dehalogenase"/>
</dbReference>
<dbReference type="InterPro" id="IPR006328">
    <property type="entry name" value="2-HAD"/>
</dbReference>
<gene>
    <name evidence="3" type="ORF">GCM10020260_07930</name>
</gene>
<dbReference type="NCBIfam" id="TIGR01493">
    <property type="entry name" value="HAD-SF-IA-v2"/>
    <property type="match status" value="1"/>
</dbReference>
<dbReference type="EMBL" id="BAAAYG010000003">
    <property type="protein sequence ID" value="GAA3281821.1"/>
    <property type="molecule type" value="Genomic_DNA"/>
</dbReference>
<sequence>MDTMTGQEATAPEVIVFDVNETLSDTAPLGRAFVAEGLPEHLARTWFSEVLRDGFAVTAAGGAASFAAIARGGLVRLGEQARLQAPEAAAGRLMDTFLALDVHPDVVAGVRALGPLAELVTLSNGSAGVAEQLLERAGVREEFSRLLSVEDAPAWKPARTAYAHAVARCGADPAQMLLVAVHPWDVHGAHHAGLRTAWIDREGSAYPGHFAAPDLRAPDLPSLAEQLGHAPG</sequence>
<dbReference type="PRINTS" id="PR00413">
    <property type="entry name" value="HADHALOGNASE"/>
</dbReference>
<dbReference type="Pfam" id="PF00702">
    <property type="entry name" value="Hydrolase"/>
    <property type="match status" value="1"/>
</dbReference>
<dbReference type="InterPro" id="IPR023198">
    <property type="entry name" value="PGP-like_dom2"/>
</dbReference>
<name>A0ABP6RBP5_9MICC</name>
<accession>A0ABP6RBP5</accession>
<evidence type="ECO:0000256" key="1">
    <source>
        <dbReference type="ARBA" id="ARBA00008106"/>
    </source>
</evidence>
<keyword evidence="2" id="KW-0378">Hydrolase</keyword>
<dbReference type="InterPro" id="IPR036412">
    <property type="entry name" value="HAD-like_sf"/>
</dbReference>
<evidence type="ECO:0000313" key="4">
    <source>
        <dbReference type="Proteomes" id="UP001501736"/>
    </source>
</evidence>
<dbReference type="Gene3D" id="1.10.150.240">
    <property type="entry name" value="Putative phosphatase, domain 2"/>
    <property type="match status" value="1"/>
</dbReference>
<keyword evidence="4" id="KW-1185">Reference proteome</keyword>